<evidence type="ECO:0000313" key="1">
    <source>
        <dbReference type="EMBL" id="MDT0413302.1"/>
    </source>
</evidence>
<dbReference type="RefSeq" id="WP_007825141.1">
    <property type="nucleotide sequence ID" value="NZ_JAVRER010000022.1"/>
</dbReference>
<reference evidence="2" key="2">
    <citation type="submission" date="2024-03" db="EMBL/GenBank/DDBJ databases">
        <title>30 novel species of actinomycetes from the DSMZ collection.</title>
        <authorList>
            <person name="Nouioui I."/>
        </authorList>
    </citation>
    <scope>NUCLEOTIDE SEQUENCE</scope>
    <source>
        <strain evidence="1 4">DSM 41979</strain>
        <strain evidence="2">DSM 41982</strain>
    </source>
</reference>
<dbReference type="EMBL" id="JAVRET010000124">
    <property type="protein sequence ID" value="MDT0413302.1"/>
    <property type="molecule type" value="Genomic_DNA"/>
</dbReference>
<protein>
    <submittedName>
        <fullName evidence="2">Uncharacterized protein</fullName>
    </submittedName>
</protein>
<evidence type="ECO:0000313" key="3">
    <source>
        <dbReference type="Proteomes" id="UP001183607"/>
    </source>
</evidence>
<dbReference type="AlphaFoldDB" id="A0ABD5E6C7"/>
<evidence type="ECO:0000313" key="4">
    <source>
        <dbReference type="Proteomes" id="UP001183610"/>
    </source>
</evidence>
<keyword evidence="4" id="KW-1185">Reference proteome</keyword>
<dbReference type="EMBL" id="JAVRER010000022">
    <property type="protein sequence ID" value="MDT0416913.1"/>
    <property type="molecule type" value="Genomic_DNA"/>
</dbReference>
<dbReference type="Proteomes" id="UP001183610">
    <property type="component" value="Unassembled WGS sequence"/>
</dbReference>
<comment type="caution">
    <text evidence="2">The sequence shown here is derived from an EMBL/GenBank/DDBJ whole genome shotgun (WGS) entry which is preliminary data.</text>
</comment>
<dbReference type="Proteomes" id="UP001183607">
    <property type="component" value="Unassembled WGS sequence"/>
</dbReference>
<name>A0ABD5E6C7_9ACTN</name>
<organism evidence="2 3">
    <name type="scientific">Streptomyces evansiae</name>
    <dbReference type="NCBI Taxonomy" id="3075535"/>
    <lineage>
        <taxon>Bacteria</taxon>
        <taxon>Bacillati</taxon>
        <taxon>Actinomycetota</taxon>
        <taxon>Actinomycetes</taxon>
        <taxon>Kitasatosporales</taxon>
        <taxon>Streptomycetaceae</taxon>
        <taxon>Streptomyces</taxon>
    </lineage>
</organism>
<accession>A0ABD5E6C7</accession>
<proteinExistence type="predicted"/>
<sequence>MPAATLPLRYWCRCERTPAPSAPRGILALTPGEALEWVREGVRDVVAELAAEEFDRAWSWLGDHWRRTEADRRSLRAGLPYALRLGGPAALWTWTVHPVQPLPLLDRRLATTTRRIAQPAER</sequence>
<reference evidence="3" key="1">
    <citation type="submission" date="2023-07" db="EMBL/GenBank/DDBJ databases">
        <title>30 novel species of actinomycetes from the DSMZ collection.</title>
        <authorList>
            <person name="Nouioui I."/>
        </authorList>
    </citation>
    <scope>NUCLEOTIDE SEQUENCE [LARGE SCALE GENOMIC DNA]</scope>
    <source>
        <strain evidence="3">DSM 41982</strain>
    </source>
</reference>
<evidence type="ECO:0000313" key="2">
    <source>
        <dbReference type="EMBL" id="MDT0416913.1"/>
    </source>
</evidence>
<gene>
    <name evidence="2" type="ORF">RM574_15580</name>
    <name evidence="1" type="ORF">RM698_30195</name>
</gene>